<evidence type="ECO:0000259" key="9">
    <source>
        <dbReference type="PROSITE" id="PS50878"/>
    </source>
</evidence>
<evidence type="ECO:0000313" key="11">
    <source>
        <dbReference type="Proteomes" id="UP000631545"/>
    </source>
</evidence>
<dbReference type="AlphaFoldDB" id="A0A851RNQ0"/>
<keyword evidence="7" id="KW-0378">Hydrolase</keyword>
<reference evidence="10" key="1">
    <citation type="submission" date="2019-09" db="EMBL/GenBank/DDBJ databases">
        <title>Bird 10,000 Genomes (B10K) Project - Family phase.</title>
        <authorList>
            <person name="Zhang G."/>
        </authorList>
    </citation>
    <scope>NUCLEOTIDE SEQUENCE</scope>
    <source>
        <strain evidence="10">OUT-0024</strain>
        <tissue evidence="10">Muscle</tissue>
    </source>
</reference>
<keyword evidence="8" id="KW-0695">RNA-directed DNA polymerase</keyword>
<evidence type="ECO:0000313" key="10">
    <source>
        <dbReference type="EMBL" id="NXC92241.1"/>
    </source>
</evidence>
<dbReference type="PROSITE" id="PS50878">
    <property type="entry name" value="RT_POL"/>
    <property type="match status" value="1"/>
</dbReference>
<dbReference type="GO" id="GO:0003964">
    <property type="term" value="F:RNA-directed DNA polymerase activity"/>
    <property type="evidence" value="ECO:0007669"/>
    <property type="project" value="UniProtKB-KW"/>
</dbReference>
<dbReference type="InterPro" id="IPR000477">
    <property type="entry name" value="RT_dom"/>
</dbReference>
<comment type="caution">
    <text evidence="10">The sequence shown here is derived from an EMBL/GenBank/DDBJ whole genome shotgun (WGS) entry which is preliminary data.</text>
</comment>
<keyword evidence="11" id="KW-1185">Reference proteome</keyword>
<evidence type="ECO:0000256" key="8">
    <source>
        <dbReference type="ARBA" id="ARBA00022918"/>
    </source>
</evidence>
<keyword evidence="6" id="KW-0255">Endonuclease</keyword>
<feature type="domain" description="Reverse transcriptase" evidence="9">
    <location>
        <begin position="18"/>
        <end position="196"/>
    </location>
</feature>
<dbReference type="GO" id="GO:0035613">
    <property type="term" value="F:RNA stem-loop binding"/>
    <property type="evidence" value="ECO:0007669"/>
    <property type="project" value="TreeGrafter"/>
</dbReference>
<evidence type="ECO:0000256" key="6">
    <source>
        <dbReference type="ARBA" id="ARBA00022759"/>
    </source>
</evidence>
<organism evidence="10 11">
    <name type="scientific">Tychaedon coryphoeus</name>
    <name type="common">Karoo scrub-robin</name>
    <name type="synonym">Erythropygia coryphaeus</name>
    <dbReference type="NCBI Taxonomy" id="614051"/>
    <lineage>
        <taxon>Eukaryota</taxon>
        <taxon>Metazoa</taxon>
        <taxon>Chordata</taxon>
        <taxon>Craniata</taxon>
        <taxon>Vertebrata</taxon>
        <taxon>Euteleostomi</taxon>
        <taxon>Archelosauria</taxon>
        <taxon>Archosauria</taxon>
        <taxon>Dinosauria</taxon>
        <taxon>Saurischia</taxon>
        <taxon>Theropoda</taxon>
        <taxon>Coelurosauria</taxon>
        <taxon>Aves</taxon>
        <taxon>Neognathae</taxon>
        <taxon>Neoaves</taxon>
        <taxon>Telluraves</taxon>
        <taxon>Australaves</taxon>
        <taxon>Passeriformes</taxon>
        <taxon>Muscicapidae</taxon>
        <taxon>Cercotrichas</taxon>
    </lineage>
</organism>
<evidence type="ECO:0000256" key="1">
    <source>
        <dbReference type="ARBA" id="ARBA00010879"/>
    </source>
</evidence>
<keyword evidence="4" id="KW-0548">Nucleotidyltransferase</keyword>
<evidence type="ECO:0000256" key="2">
    <source>
        <dbReference type="ARBA" id="ARBA00012180"/>
    </source>
</evidence>
<dbReference type="Proteomes" id="UP000631545">
    <property type="component" value="Unassembled WGS sequence"/>
</dbReference>
<comment type="similarity">
    <text evidence="1">Belongs to the beta type-B retroviral polymerase family. HERV class-II K(HML-2) pol subfamily.</text>
</comment>
<sequence>WPLSKEKLKALEELMEEQLAKGHIEETSPWKSLVFVIKKLGKDKWQLLHDLQEINKVIEDMGSLQPGMPSPTMLPGNWQLAVLDIKDCFFQIPLHLEDAPRFAFSVPTINQEAPMKCYYGRVLLEGMKCSPSIDQWYVAEAVILLYMDDVLVCAPDDSILQHTLDLVVKVLTSAGFQLQKDKVQRMPPWKYLSLEITARMVVPKKLEIHSDPKNLADLHSLCGSLNWVRPWLGLTTEDLDPLLNVL</sequence>
<dbReference type="GO" id="GO:0004523">
    <property type="term" value="F:RNA-DNA hybrid ribonuclease activity"/>
    <property type="evidence" value="ECO:0007669"/>
    <property type="project" value="UniProtKB-EC"/>
</dbReference>
<dbReference type="Gene3D" id="3.10.10.10">
    <property type="entry name" value="HIV Type 1 Reverse Transcriptase, subunit A, domain 1"/>
    <property type="match status" value="1"/>
</dbReference>
<proteinExistence type="inferred from homology"/>
<evidence type="ECO:0000256" key="3">
    <source>
        <dbReference type="ARBA" id="ARBA00022679"/>
    </source>
</evidence>
<dbReference type="Pfam" id="PF00078">
    <property type="entry name" value="RVT_1"/>
    <property type="match status" value="1"/>
</dbReference>
<name>A0A851RNQ0_TYCCO</name>
<evidence type="ECO:0000256" key="5">
    <source>
        <dbReference type="ARBA" id="ARBA00022722"/>
    </source>
</evidence>
<dbReference type="Gene3D" id="3.30.70.270">
    <property type="match status" value="2"/>
</dbReference>
<dbReference type="EMBL" id="WBND01002392">
    <property type="protein sequence ID" value="NXC92241.1"/>
    <property type="molecule type" value="Genomic_DNA"/>
</dbReference>
<dbReference type="PANTHER" id="PTHR41694">
    <property type="entry name" value="ENDOGENOUS RETROVIRUS GROUP K MEMBER POL PROTEIN"/>
    <property type="match status" value="1"/>
</dbReference>
<dbReference type="Pfam" id="PF06817">
    <property type="entry name" value="RVT_thumb"/>
    <property type="match status" value="1"/>
</dbReference>
<dbReference type="InterPro" id="IPR010661">
    <property type="entry name" value="RVT_thumb"/>
</dbReference>
<feature type="non-terminal residue" evidence="10">
    <location>
        <position position="246"/>
    </location>
</feature>
<evidence type="ECO:0000256" key="7">
    <source>
        <dbReference type="ARBA" id="ARBA00022801"/>
    </source>
</evidence>
<dbReference type="PANTHER" id="PTHR41694:SF3">
    <property type="entry name" value="RNA-DIRECTED DNA POLYMERASE-RELATED"/>
    <property type="match status" value="1"/>
</dbReference>
<keyword evidence="5" id="KW-0540">Nuclease</keyword>
<evidence type="ECO:0000256" key="4">
    <source>
        <dbReference type="ARBA" id="ARBA00022695"/>
    </source>
</evidence>
<accession>A0A851RNQ0</accession>
<protein>
    <recommendedName>
        <fullName evidence="2">ribonuclease H</fullName>
        <ecNumber evidence="2">3.1.26.4</ecNumber>
    </recommendedName>
</protein>
<dbReference type="SUPFAM" id="SSF56672">
    <property type="entry name" value="DNA/RNA polymerases"/>
    <property type="match status" value="1"/>
</dbReference>
<dbReference type="EC" id="3.1.26.4" evidence="2"/>
<dbReference type="InterPro" id="IPR043128">
    <property type="entry name" value="Rev_trsase/Diguanyl_cyclase"/>
</dbReference>
<gene>
    <name evidence="10" type="primary">Ervk18_6</name>
    <name evidence="10" type="ORF">CERCOR_R11402</name>
</gene>
<feature type="non-terminal residue" evidence="10">
    <location>
        <position position="1"/>
    </location>
</feature>
<dbReference type="InterPro" id="IPR043502">
    <property type="entry name" value="DNA/RNA_pol_sf"/>
</dbReference>
<keyword evidence="3" id="KW-0808">Transferase</keyword>